<sequence>MGGDFGPHSTIPASVLCLEQDDNLSIVLFGDEKVLSPFLVGLSSKISSRLSVVHCTQSVEMSDRPSYALRNKPDSSMRRALESLRDGKVEACVSSGSTGALMGLGCYLLKTSPGIDRPAICTAIPTVTGYSYLLDLGANVDTNSDSLYQFAMMGSVLASAVDGVASPKVALLNIGEEEVKGNEQVKLAAALLSQESMINYVGYVEGDNLYSGSADVIVCDGFVGNIALKTSEGVVKFISHLGRELFGSGVTSKLLAVAAKPLFDRLEKRINPQNHNGAYFLGLQGVVVKSHGNASAEGFAQAIHRTTECVRTNMISLLDEQLELLAR</sequence>
<comment type="similarity">
    <text evidence="10">Belongs to the PlsX family.</text>
</comment>
<evidence type="ECO:0000256" key="5">
    <source>
        <dbReference type="ARBA" id="ARBA00023098"/>
    </source>
</evidence>
<dbReference type="AlphaFoldDB" id="A0A3N2DJT6"/>
<keyword evidence="11" id="KW-0012">Acyltransferase</keyword>
<keyword evidence="2 10" id="KW-0963">Cytoplasm</keyword>
<keyword evidence="4 10" id="KW-0808">Transferase</keyword>
<reference evidence="11 12" key="1">
    <citation type="submission" date="2018-11" db="EMBL/GenBank/DDBJ databases">
        <title>Genomic Encyclopedia of Type Strains, Phase IV (KMG-IV): sequencing the most valuable type-strain genomes for metagenomic binning, comparative biology and taxonomic classification.</title>
        <authorList>
            <person name="Goeker M."/>
        </authorList>
    </citation>
    <scope>NUCLEOTIDE SEQUENCE [LARGE SCALE GENOMIC DNA]</scope>
    <source>
        <strain evidence="11 12">DSM 100316</strain>
    </source>
</reference>
<keyword evidence="3 10" id="KW-0444">Lipid biosynthesis</keyword>
<accession>A0A3N2DJT6</accession>
<evidence type="ECO:0000256" key="2">
    <source>
        <dbReference type="ARBA" id="ARBA00022490"/>
    </source>
</evidence>
<dbReference type="NCBIfam" id="TIGR00182">
    <property type="entry name" value="plsX"/>
    <property type="match status" value="1"/>
</dbReference>
<dbReference type="PANTHER" id="PTHR30100">
    <property type="entry name" value="FATTY ACID/PHOSPHOLIPID SYNTHESIS PROTEIN PLSX"/>
    <property type="match status" value="1"/>
</dbReference>
<keyword evidence="5 10" id="KW-0443">Lipid metabolism</keyword>
<comment type="caution">
    <text evidence="11">The sequence shown here is derived from an EMBL/GenBank/DDBJ whole genome shotgun (WGS) entry which is preliminary data.</text>
</comment>
<keyword evidence="12" id="KW-1185">Reference proteome</keyword>
<keyword evidence="6 10" id="KW-0594">Phospholipid biosynthesis</keyword>
<protein>
    <recommendedName>
        <fullName evidence="8 10">Phosphate acyltransferase</fullName>
        <ecNumber evidence="8 10">2.3.1.274</ecNumber>
    </recommendedName>
    <alternativeName>
        <fullName evidence="10">Acyl-ACP phosphotransacylase</fullName>
    </alternativeName>
    <alternativeName>
        <fullName evidence="10">Acyl-[acyl-carrier-protein]--phosphate acyltransferase</fullName>
    </alternativeName>
    <alternativeName>
        <fullName evidence="10">Phosphate-acyl-ACP acyltransferase</fullName>
    </alternativeName>
</protein>
<evidence type="ECO:0000256" key="1">
    <source>
        <dbReference type="ARBA" id="ARBA00001232"/>
    </source>
</evidence>
<dbReference type="InterPro" id="IPR003664">
    <property type="entry name" value="FA_synthesis"/>
</dbReference>
<dbReference type="Pfam" id="PF02504">
    <property type="entry name" value="FA_synthesis"/>
    <property type="match status" value="1"/>
</dbReference>
<name>A0A3N2DJT6_9GAMM</name>
<evidence type="ECO:0000313" key="11">
    <source>
        <dbReference type="EMBL" id="ROS00063.1"/>
    </source>
</evidence>
<gene>
    <name evidence="10" type="primary">plsX</name>
    <name evidence="11" type="ORF">EDC56_2697</name>
</gene>
<dbReference type="GO" id="GO:0005737">
    <property type="term" value="C:cytoplasm"/>
    <property type="evidence" value="ECO:0007669"/>
    <property type="project" value="UniProtKB-SubCell"/>
</dbReference>
<evidence type="ECO:0000313" key="12">
    <source>
        <dbReference type="Proteomes" id="UP000275394"/>
    </source>
</evidence>
<evidence type="ECO:0000256" key="10">
    <source>
        <dbReference type="HAMAP-Rule" id="MF_00019"/>
    </source>
</evidence>
<evidence type="ECO:0000256" key="3">
    <source>
        <dbReference type="ARBA" id="ARBA00022516"/>
    </source>
</evidence>
<dbReference type="PIRSF" id="PIRSF002465">
    <property type="entry name" value="Phsphlp_syn_PlsX"/>
    <property type="match status" value="1"/>
</dbReference>
<dbReference type="GO" id="GO:0008654">
    <property type="term" value="P:phospholipid biosynthetic process"/>
    <property type="evidence" value="ECO:0007669"/>
    <property type="project" value="UniProtKB-KW"/>
</dbReference>
<dbReference type="OrthoDB" id="9806408at2"/>
<evidence type="ECO:0000256" key="7">
    <source>
        <dbReference type="ARBA" id="ARBA00023264"/>
    </source>
</evidence>
<comment type="pathway">
    <text evidence="10">Lipid metabolism; phospholipid metabolism.</text>
</comment>
<comment type="subcellular location">
    <subcellularLocation>
        <location evidence="10">Cytoplasm</location>
    </subcellularLocation>
    <text evidence="10">Associated with the membrane possibly through PlsY.</text>
</comment>
<dbReference type="EC" id="2.3.1.274" evidence="8 10"/>
<comment type="subunit">
    <text evidence="9 10">Homodimer. Probably interacts with PlsY.</text>
</comment>
<comment type="function">
    <text evidence="10">Catalyzes the reversible formation of acyl-phosphate (acyl-PO(4)) from acyl-[acyl-carrier-protein] (acyl-ACP). This enzyme utilizes acyl-ACP as fatty acyl donor, but not acyl-CoA.</text>
</comment>
<dbReference type="EMBL" id="RKHR01000005">
    <property type="protein sequence ID" value="ROS00063.1"/>
    <property type="molecule type" value="Genomic_DNA"/>
</dbReference>
<dbReference type="GO" id="GO:0043811">
    <property type="term" value="F:phosphate:acyl-[acyl carrier protein] acyltransferase activity"/>
    <property type="evidence" value="ECO:0007669"/>
    <property type="project" value="UniProtKB-UniRule"/>
</dbReference>
<dbReference type="SUPFAM" id="SSF53659">
    <property type="entry name" value="Isocitrate/Isopropylmalate dehydrogenase-like"/>
    <property type="match status" value="1"/>
</dbReference>
<dbReference type="Proteomes" id="UP000275394">
    <property type="component" value="Unassembled WGS sequence"/>
</dbReference>
<comment type="catalytic activity">
    <reaction evidence="1 10">
        <text>a fatty acyl-[ACP] + phosphate = an acyl phosphate + holo-[ACP]</text>
        <dbReference type="Rhea" id="RHEA:42292"/>
        <dbReference type="Rhea" id="RHEA-COMP:9685"/>
        <dbReference type="Rhea" id="RHEA-COMP:14125"/>
        <dbReference type="ChEBI" id="CHEBI:43474"/>
        <dbReference type="ChEBI" id="CHEBI:59918"/>
        <dbReference type="ChEBI" id="CHEBI:64479"/>
        <dbReference type="ChEBI" id="CHEBI:138651"/>
        <dbReference type="EC" id="2.3.1.274"/>
    </reaction>
</comment>
<organism evidence="11 12">
    <name type="scientific">Sinobacterium caligoides</name>
    <dbReference type="NCBI Taxonomy" id="933926"/>
    <lineage>
        <taxon>Bacteria</taxon>
        <taxon>Pseudomonadati</taxon>
        <taxon>Pseudomonadota</taxon>
        <taxon>Gammaproteobacteria</taxon>
        <taxon>Cellvibrionales</taxon>
        <taxon>Spongiibacteraceae</taxon>
        <taxon>Sinobacterium</taxon>
    </lineage>
</organism>
<evidence type="ECO:0000256" key="6">
    <source>
        <dbReference type="ARBA" id="ARBA00023209"/>
    </source>
</evidence>
<dbReference type="GO" id="GO:0006633">
    <property type="term" value="P:fatty acid biosynthetic process"/>
    <property type="evidence" value="ECO:0007669"/>
    <property type="project" value="UniProtKB-UniRule"/>
</dbReference>
<keyword evidence="7 10" id="KW-1208">Phospholipid metabolism</keyword>
<proteinExistence type="inferred from homology"/>
<dbReference type="Gene3D" id="3.40.718.10">
    <property type="entry name" value="Isopropylmalate Dehydrogenase"/>
    <property type="match status" value="1"/>
</dbReference>
<dbReference type="PANTHER" id="PTHR30100:SF1">
    <property type="entry name" value="PHOSPHATE ACYLTRANSFERASE"/>
    <property type="match status" value="1"/>
</dbReference>
<evidence type="ECO:0000256" key="4">
    <source>
        <dbReference type="ARBA" id="ARBA00022679"/>
    </source>
</evidence>
<dbReference type="HAMAP" id="MF_00019">
    <property type="entry name" value="PlsX"/>
    <property type="match status" value="1"/>
</dbReference>
<evidence type="ECO:0000256" key="8">
    <source>
        <dbReference type="ARBA" id="ARBA00024069"/>
    </source>
</evidence>
<dbReference type="UniPathway" id="UPA00085"/>
<dbReference type="InterPro" id="IPR012281">
    <property type="entry name" value="Phospholipid_synth_PlsX-like"/>
</dbReference>
<evidence type="ECO:0000256" key="9">
    <source>
        <dbReference type="ARBA" id="ARBA00046608"/>
    </source>
</evidence>